<dbReference type="EMBL" id="JAPDRP010000015">
    <property type="protein sequence ID" value="KAJ9641411.1"/>
    <property type="molecule type" value="Genomic_DNA"/>
</dbReference>
<gene>
    <name evidence="1" type="ORF">H2199_005381</name>
</gene>
<name>A0ACC2Z1E4_9PEZI</name>
<organism evidence="1 2">
    <name type="scientific">Coniosporium tulheliwenetii</name>
    <dbReference type="NCBI Taxonomy" id="3383036"/>
    <lineage>
        <taxon>Eukaryota</taxon>
        <taxon>Fungi</taxon>
        <taxon>Dikarya</taxon>
        <taxon>Ascomycota</taxon>
        <taxon>Pezizomycotina</taxon>
        <taxon>Dothideomycetes</taxon>
        <taxon>Dothideomycetes incertae sedis</taxon>
        <taxon>Coniosporium</taxon>
    </lineage>
</organism>
<protein>
    <submittedName>
        <fullName evidence="1">Uncharacterized protein</fullName>
    </submittedName>
</protein>
<dbReference type="Proteomes" id="UP001172680">
    <property type="component" value="Unassembled WGS sequence"/>
</dbReference>
<keyword evidence="2" id="KW-1185">Reference proteome</keyword>
<reference evidence="1" key="1">
    <citation type="submission" date="2022-10" db="EMBL/GenBank/DDBJ databases">
        <title>Culturing micro-colonial fungi from biological soil crusts in the Mojave desert and describing Neophaeococcomyces mojavensis, and introducing the new genera and species Taxawa tesnikishii.</title>
        <authorList>
            <person name="Kurbessoian T."/>
            <person name="Stajich J.E."/>
        </authorList>
    </citation>
    <scope>NUCLEOTIDE SEQUENCE</scope>
    <source>
        <strain evidence="1">JES_115</strain>
    </source>
</reference>
<evidence type="ECO:0000313" key="2">
    <source>
        <dbReference type="Proteomes" id="UP001172680"/>
    </source>
</evidence>
<comment type="caution">
    <text evidence="1">The sequence shown here is derived from an EMBL/GenBank/DDBJ whole genome shotgun (WGS) entry which is preliminary data.</text>
</comment>
<accession>A0ACC2Z1E4</accession>
<evidence type="ECO:0000313" key="1">
    <source>
        <dbReference type="EMBL" id="KAJ9641411.1"/>
    </source>
</evidence>
<sequence>MSSARGLKAQQRKSLERKAKFQASQAAKLPEERLFNRQDFDDFVLKHVGLSWERCLTQMRQWFTEFLTDDDNPFHKTAEEAATYFTPGGPPFTVKLVRMFLEYLIESRSGQAIPGSNGRLHHTTIHSYVE</sequence>
<proteinExistence type="predicted"/>